<evidence type="ECO:0000313" key="2">
    <source>
        <dbReference type="Proteomes" id="UP000688137"/>
    </source>
</evidence>
<dbReference type="AlphaFoldDB" id="A0A8S1NHU9"/>
<dbReference type="OMA" id="HIPSEFN"/>
<accession>A0A8S1NHU9</accession>
<comment type="caution">
    <text evidence="1">The sequence shown here is derived from an EMBL/GenBank/DDBJ whole genome shotgun (WGS) entry which is preliminary data.</text>
</comment>
<organism evidence="1 2">
    <name type="scientific">Paramecium primaurelia</name>
    <dbReference type="NCBI Taxonomy" id="5886"/>
    <lineage>
        <taxon>Eukaryota</taxon>
        <taxon>Sar</taxon>
        <taxon>Alveolata</taxon>
        <taxon>Ciliophora</taxon>
        <taxon>Intramacronucleata</taxon>
        <taxon>Oligohymenophorea</taxon>
        <taxon>Peniculida</taxon>
        <taxon>Parameciidae</taxon>
        <taxon>Paramecium</taxon>
    </lineage>
</organism>
<gene>
    <name evidence="1" type="ORF">PPRIM_AZ9-3.1.T0850020</name>
</gene>
<name>A0A8S1NHU9_PARPR</name>
<dbReference type="EMBL" id="CAJJDM010000088">
    <property type="protein sequence ID" value="CAD8089946.1"/>
    <property type="molecule type" value="Genomic_DNA"/>
</dbReference>
<dbReference type="Proteomes" id="UP000688137">
    <property type="component" value="Unassembled WGS sequence"/>
</dbReference>
<protein>
    <submittedName>
        <fullName evidence="1">Uncharacterized protein</fullName>
    </submittedName>
</protein>
<reference evidence="1" key="1">
    <citation type="submission" date="2021-01" db="EMBL/GenBank/DDBJ databases">
        <authorList>
            <consortium name="Genoscope - CEA"/>
            <person name="William W."/>
        </authorList>
    </citation>
    <scope>NUCLEOTIDE SEQUENCE</scope>
</reference>
<sequence>MTKRKTNLSSITKNLFNNDYDQDTLFSSPLKSTDQSKSKVSSNQSPIKLDSIDNLIESQNTLRTNRPSEFNLKKMLSKMDNFDNIHETQQQYKTFRFRRNENFQSQPNLKIEVKNDIDEFFNNNTPINNTQSKYNKENKQYQLITFTDYVEKIYGKDWFTVPQRRFRRQTTIQEFFDIIE</sequence>
<keyword evidence="2" id="KW-1185">Reference proteome</keyword>
<proteinExistence type="predicted"/>
<evidence type="ECO:0000313" key="1">
    <source>
        <dbReference type="EMBL" id="CAD8089946.1"/>
    </source>
</evidence>